<keyword evidence="7" id="KW-1185">Reference proteome</keyword>
<reference evidence="6 7" key="1">
    <citation type="submission" date="2018-12" db="EMBL/GenBank/DDBJ databases">
        <title>Sphingomonas sp. HMF7854 Genome sequencing and assembly.</title>
        <authorList>
            <person name="Cha I."/>
            <person name="Kang H."/>
            <person name="Kim H."/>
            <person name="Kang J."/>
            <person name="Joh K."/>
        </authorList>
    </citation>
    <scope>NUCLEOTIDE SEQUENCE [LARGE SCALE GENOMIC DNA]</scope>
    <source>
        <strain evidence="6 7">HMF7854</strain>
    </source>
</reference>
<dbReference type="InterPro" id="IPR009057">
    <property type="entry name" value="Homeodomain-like_sf"/>
</dbReference>
<evidence type="ECO:0000313" key="6">
    <source>
        <dbReference type="EMBL" id="RST31316.1"/>
    </source>
</evidence>
<keyword evidence="2 4" id="KW-0238">DNA-binding</keyword>
<evidence type="ECO:0000313" key="7">
    <source>
        <dbReference type="Proteomes" id="UP000274661"/>
    </source>
</evidence>
<dbReference type="PRINTS" id="PR00455">
    <property type="entry name" value="HTHTETR"/>
</dbReference>
<accession>A0A429VBQ8</accession>
<dbReference type="Pfam" id="PF00440">
    <property type="entry name" value="TetR_N"/>
    <property type="match status" value="1"/>
</dbReference>
<evidence type="ECO:0000259" key="5">
    <source>
        <dbReference type="PROSITE" id="PS50977"/>
    </source>
</evidence>
<evidence type="ECO:0000256" key="1">
    <source>
        <dbReference type="ARBA" id="ARBA00023015"/>
    </source>
</evidence>
<dbReference type="PROSITE" id="PS50977">
    <property type="entry name" value="HTH_TETR_2"/>
    <property type="match status" value="1"/>
</dbReference>
<name>A0A429VBQ8_9SPHN</name>
<organism evidence="6 7">
    <name type="scientific">Sphingomonas ginkgonis</name>
    <dbReference type="NCBI Taxonomy" id="2315330"/>
    <lineage>
        <taxon>Bacteria</taxon>
        <taxon>Pseudomonadati</taxon>
        <taxon>Pseudomonadota</taxon>
        <taxon>Alphaproteobacteria</taxon>
        <taxon>Sphingomonadales</taxon>
        <taxon>Sphingomonadaceae</taxon>
        <taxon>Sphingomonas</taxon>
    </lineage>
</organism>
<dbReference type="SUPFAM" id="SSF48498">
    <property type="entry name" value="Tetracyclin repressor-like, C-terminal domain"/>
    <property type="match status" value="1"/>
</dbReference>
<evidence type="ECO:0000256" key="4">
    <source>
        <dbReference type="PROSITE-ProRule" id="PRU00335"/>
    </source>
</evidence>
<dbReference type="OrthoDB" id="9795011at2"/>
<dbReference type="Proteomes" id="UP000274661">
    <property type="component" value="Unassembled WGS sequence"/>
</dbReference>
<dbReference type="GO" id="GO:0000976">
    <property type="term" value="F:transcription cis-regulatory region binding"/>
    <property type="evidence" value="ECO:0007669"/>
    <property type="project" value="TreeGrafter"/>
</dbReference>
<dbReference type="RefSeq" id="WP_126719144.1">
    <property type="nucleotide sequence ID" value="NZ_RWJF01000001.1"/>
</dbReference>
<dbReference type="EMBL" id="RWJF01000001">
    <property type="protein sequence ID" value="RST31316.1"/>
    <property type="molecule type" value="Genomic_DNA"/>
</dbReference>
<dbReference type="SUPFAM" id="SSF46689">
    <property type="entry name" value="Homeodomain-like"/>
    <property type="match status" value="1"/>
</dbReference>
<dbReference type="Gene3D" id="1.10.357.10">
    <property type="entry name" value="Tetracycline Repressor, domain 2"/>
    <property type="match status" value="1"/>
</dbReference>
<gene>
    <name evidence="6" type="ORF">HMF7854_11060</name>
</gene>
<dbReference type="AlphaFoldDB" id="A0A429VBQ8"/>
<dbReference type="PANTHER" id="PTHR30055">
    <property type="entry name" value="HTH-TYPE TRANSCRIPTIONAL REGULATOR RUTR"/>
    <property type="match status" value="1"/>
</dbReference>
<dbReference type="PANTHER" id="PTHR30055:SF234">
    <property type="entry name" value="HTH-TYPE TRANSCRIPTIONAL REGULATOR BETI"/>
    <property type="match status" value="1"/>
</dbReference>
<protein>
    <submittedName>
        <fullName evidence="6">TetR/AcrR family transcriptional regulator</fullName>
    </submittedName>
</protein>
<proteinExistence type="predicted"/>
<dbReference type="InterPro" id="IPR050109">
    <property type="entry name" value="HTH-type_TetR-like_transc_reg"/>
</dbReference>
<dbReference type="InterPro" id="IPR036271">
    <property type="entry name" value="Tet_transcr_reg_TetR-rel_C_sf"/>
</dbReference>
<feature type="domain" description="HTH tetR-type" evidence="5">
    <location>
        <begin position="9"/>
        <end position="68"/>
    </location>
</feature>
<evidence type="ECO:0000256" key="2">
    <source>
        <dbReference type="ARBA" id="ARBA00023125"/>
    </source>
</evidence>
<feature type="DNA-binding region" description="H-T-H motif" evidence="4">
    <location>
        <begin position="31"/>
        <end position="50"/>
    </location>
</feature>
<comment type="caution">
    <text evidence="6">The sequence shown here is derived from an EMBL/GenBank/DDBJ whole genome shotgun (WGS) entry which is preliminary data.</text>
</comment>
<dbReference type="InterPro" id="IPR001647">
    <property type="entry name" value="HTH_TetR"/>
</dbReference>
<keyword evidence="1" id="KW-0805">Transcription regulation</keyword>
<dbReference type="GO" id="GO:0003700">
    <property type="term" value="F:DNA-binding transcription factor activity"/>
    <property type="evidence" value="ECO:0007669"/>
    <property type="project" value="TreeGrafter"/>
</dbReference>
<sequence length="184" mass="20206">MKPMRRDASLRRAALINAASQCFAESGFGVPLEDIAVRAGVGRGTLYRNFKDRMALAIAIFEHEVDLIEERLDRDGTVEQTIADMVRHGAGASALFSRLTSEISLDGDNLAAFDRLGARLENLLLPLVEGAQARGELRFGVTPQQVLLAMRMVSGSVLPNIHQREVGERINEALDLLMLGLRPR</sequence>
<evidence type="ECO:0000256" key="3">
    <source>
        <dbReference type="ARBA" id="ARBA00023163"/>
    </source>
</evidence>
<keyword evidence="3" id="KW-0804">Transcription</keyword>